<evidence type="ECO:0000256" key="1">
    <source>
        <dbReference type="SAM" id="MobiDB-lite"/>
    </source>
</evidence>
<proteinExistence type="predicted"/>
<organism evidence="2 4">
    <name type="scientific">Cercospora beticola</name>
    <name type="common">Sugarbeet leaf spot fungus</name>
    <dbReference type="NCBI Taxonomy" id="122368"/>
    <lineage>
        <taxon>Eukaryota</taxon>
        <taxon>Fungi</taxon>
        <taxon>Dikarya</taxon>
        <taxon>Ascomycota</taxon>
        <taxon>Pezizomycotina</taxon>
        <taxon>Dothideomycetes</taxon>
        <taxon>Dothideomycetidae</taxon>
        <taxon>Mycosphaerellales</taxon>
        <taxon>Mycosphaerellaceae</taxon>
        <taxon>Cercospora</taxon>
    </lineage>
</organism>
<evidence type="ECO:0000313" key="5">
    <source>
        <dbReference type="Proteomes" id="UP001302367"/>
    </source>
</evidence>
<protein>
    <submittedName>
        <fullName evidence="2">Uncharacterized protein</fullName>
    </submittedName>
</protein>
<sequence length="97" mass="10560">MHGMQAEHQNLDDRRERRQQSFGTRKSTAFLSSGDSSSPITHRVQVLTEGTDWVSRGLRMQACVRAWCLVGPAPPAANAKMHQLSGVASAVLAGEQT</sequence>
<feature type="region of interest" description="Disordered" evidence="1">
    <location>
        <begin position="1"/>
        <end position="40"/>
    </location>
</feature>
<accession>A0A2G5HXW4</accession>
<gene>
    <name evidence="2" type="ORF">CB0940_06463</name>
    <name evidence="3" type="ORF">RHO25_003716</name>
</gene>
<reference evidence="2 4" key="1">
    <citation type="submission" date="2015-10" db="EMBL/GenBank/DDBJ databases">
        <title>The cercosporin biosynthetic gene cluster was horizontally transferred to several fungal lineages and shown to be expanded in Cercospora beticola based on microsynteny with recipient genomes.</title>
        <authorList>
            <person name="De Jonge R."/>
            <person name="Ebert M.K."/>
            <person name="Suttle J.C."/>
            <person name="Jurick Ii W.M."/>
            <person name="Secor G.A."/>
            <person name="Thomma B.P."/>
            <person name="Van De Peer Y."/>
            <person name="Bolton M.D."/>
        </authorList>
    </citation>
    <scope>NUCLEOTIDE SEQUENCE [LARGE SCALE GENOMIC DNA]</scope>
    <source>
        <strain evidence="2 4">09-40</strain>
    </source>
</reference>
<dbReference type="Proteomes" id="UP000230605">
    <property type="component" value="Chromosome 2"/>
</dbReference>
<evidence type="ECO:0000313" key="2">
    <source>
        <dbReference type="EMBL" id="PIA97082.1"/>
    </source>
</evidence>
<dbReference type="Proteomes" id="UP001302367">
    <property type="component" value="Chromosome 2"/>
</dbReference>
<dbReference type="AlphaFoldDB" id="A0A2G5HXW4"/>
<dbReference type="EMBL" id="CP134185">
    <property type="protein sequence ID" value="WPA99101.1"/>
    <property type="molecule type" value="Genomic_DNA"/>
</dbReference>
<evidence type="ECO:0000313" key="3">
    <source>
        <dbReference type="EMBL" id="WPA99101.1"/>
    </source>
</evidence>
<name>A0A2G5HXW4_CERBT</name>
<feature type="compositionally biased region" description="Polar residues" evidence="1">
    <location>
        <begin position="20"/>
        <end position="40"/>
    </location>
</feature>
<dbReference type="EMBL" id="LKMD01000102">
    <property type="protein sequence ID" value="PIA97082.1"/>
    <property type="molecule type" value="Genomic_DNA"/>
</dbReference>
<evidence type="ECO:0000313" key="4">
    <source>
        <dbReference type="Proteomes" id="UP000230605"/>
    </source>
</evidence>
<keyword evidence="5" id="KW-1185">Reference proteome</keyword>
<feature type="compositionally biased region" description="Basic and acidic residues" evidence="1">
    <location>
        <begin position="9"/>
        <end position="19"/>
    </location>
</feature>
<reference evidence="3 5" key="2">
    <citation type="submission" date="2023-09" db="EMBL/GenBank/DDBJ databases">
        <title>Complete-Gapless Cercospora beticola genome.</title>
        <authorList>
            <person name="Wyatt N.A."/>
            <person name="Spanner R.E."/>
            <person name="Bolton M.D."/>
        </authorList>
    </citation>
    <scope>NUCLEOTIDE SEQUENCE [LARGE SCALE GENOMIC DNA]</scope>
    <source>
        <strain evidence="3">Cb09-40</strain>
    </source>
</reference>